<evidence type="ECO:0000313" key="1">
    <source>
        <dbReference type="EMBL" id="SMO52780.1"/>
    </source>
</evidence>
<gene>
    <name evidence="1" type="ORF">SAMN06264849_10339</name>
</gene>
<dbReference type="AlphaFoldDB" id="A0A521C220"/>
<dbReference type="RefSeq" id="WP_185956067.1">
    <property type="nucleotide sequence ID" value="NZ_FXTI01000003.1"/>
</dbReference>
<keyword evidence="2" id="KW-1185">Reference proteome</keyword>
<sequence length="173" mass="20245">MFSIRLSFNSKLIKYSTMTYSAKCYDDELDDGRSIIDDICEIFEETKEIKFIVSGFGQEYWPVSCLFDLSVIIEQLPEVMNKINSDDYNFSLDFYEQGIEREIIFKDNGDGYIKLNCNSRTDWKPNPDTIMMKKGDINMIISDLLNDFIYLGKRLCPSLVNHTLLKEWMGFEV</sequence>
<protein>
    <submittedName>
        <fullName evidence="1">Uncharacterized protein</fullName>
    </submittedName>
</protein>
<dbReference type="EMBL" id="FXTI01000003">
    <property type="protein sequence ID" value="SMO52780.1"/>
    <property type="molecule type" value="Genomic_DNA"/>
</dbReference>
<evidence type="ECO:0000313" key="2">
    <source>
        <dbReference type="Proteomes" id="UP000315636"/>
    </source>
</evidence>
<reference evidence="1 2" key="1">
    <citation type="submission" date="2017-05" db="EMBL/GenBank/DDBJ databases">
        <authorList>
            <person name="Varghese N."/>
            <person name="Submissions S."/>
        </authorList>
    </citation>
    <scope>NUCLEOTIDE SEQUENCE [LARGE SCALE GENOMIC DNA]</scope>
    <source>
        <strain evidence="1 2">DSM 45474</strain>
    </source>
</reference>
<dbReference type="Proteomes" id="UP000315636">
    <property type="component" value="Unassembled WGS sequence"/>
</dbReference>
<proteinExistence type="predicted"/>
<organism evidence="1 2">
    <name type="scientific">Melghirimyces algeriensis</name>
    <dbReference type="NCBI Taxonomy" id="910412"/>
    <lineage>
        <taxon>Bacteria</taxon>
        <taxon>Bacillati</taxon>
        <taxon>Bacillota</taxon>
        <taxon>Bacilli</taxon>
        <taxon>Bacillales</taxon>
        <taxon>Thermoactinomycetaceae</taxon>
        <taxon>Melghirimyces</taxon>
    </lineage>
</organism>
<name>A0A521C220_9BACL</name>
<accession>A0A521C220</accession>